<proteinExistence type="predicted"/>
<evidence type="ECO:0000256" key="1">
    <source>
        <dbReference type="SAM" id="SignalP"/>
    </source>
</evidence>
<feature type="signal peptide" evidence="1">
    <location>
        <begin position="1"/>
        <end position="28"/>
    </location>
</feature>
<evidence type="ECO:0000313" key="4">
    <source>
        <dbReference type="Proteomes" id="UP001600107"/>
    </source>
</evidence>
<evidence type="ECO:0000259" key="2">
    <source>
        <dbReference type="Pfam" id="PF23237"/>
    </source>
</evidence>
<dbReference type="EMBL" id="JBHZPY010000024">
    <property type="protein sequence ID" value="MFE3872737.1"/>
    <property type="molecule type" value="Genomic_DNA"/>
</dbReference>
<feature type="domain" description="HYR-like" evidence="2">
    <location>
        <begin position="1963"/>
        <end position="2034"/>
    </location>
</feature>
<feature type="non-terminal residue" evidence="3">
    <location>
        <position position="2097"/>
    </location>
</feature>
<keyword evidence="4" id="KW-1185">Reference proteome</keyword>
<sequence length="2097" mass="218115">MKSTITNSTKLFTLFLLSLLSFPSIILAQTIGQGIAPVNSPTEGFNIEGSLIANSNTGDWVDGTGTGGYVLANSGTPLSSGTTYHLYDPYGNSTDNIFGGGDKVGDNPNSWSWASGTANNKTDMNNALIHFTTDIDGNVWVIFAADRLSNGGNAYIDFEFLQTAMTKTGSGFSTSAPASTGGRTANDFLLTVYFESSVAKFDIQRWELNGTTWEYKTYFTSLPLNSVYAAGNTTDVPVPFQAFGANTYPQNTFIESAVNLTAVLGSIDPCASLKIKTIFVKSKTSTSSSAAIKDFFDPLAIDNLTLGSANAGDDDTVCFGSSYMLQGAAIASPGYKVLSSNWSFVSGSGNITTPNLLNSTVSIDGSSATLRLTVVTGPIAGSGSQCTVSDDVVITVKEPTSCLITGADGPLCPSSSTIYSAPVSATYAWKISGNGSIVGNSNSQTVSVATGSSCSETFTLSLTITAANGCSSTCTKTVTVKDITAPTFTAPANVTIYTSATCTYDKAVTATGDASNETDSCSTGLNATFTDAAPVAIAGCQGGFTIARTWSLVDNCGNTAANQVQTITIRDNTAPTFTAPADVTIYTSATCTYDKTVTVAGDVSNEADNCSTGLNATFTDAAPVAIAGCQGGFTIARTWSLDDNCGNTAANQVQTITIRDNTAPTFTAPADVTIYTSATCTYDKTVTATGDVSNEADNCSTSLNATFIDAAPVAIAGCQGGFTIARTWSLVDNCGNTAANQVQTITIRDNTAPTFNAPANFTIYTSATCAYDKTVTATGDVSNETDSCSTGLNATFTDADPVAIAGCQGGFTIARTWSLVDNCGNTAANQVQTITIRDNTAPTFTAPADVTIYTSATCTYDKTVTATGDVSNEADNCSTSLNATFTDAAPVAIAGCQGGFTIARTWSLVDNCGNTAANQVQTITIRDNTAPTFTAPANVTIYTSATCTYDKTVTATGDVSNEADNCSTGLNATFTDAAPVAIAGCQGGFTIARTWSLVDNCGNAAANQVQTITIRDNTAPTLTVPVNTTAECSSVPQTGIASAVDNCDTTPTVTFVGETSTKTSTGACTDQNYTLTRTWKAEDSCGNFVTKSQTIKVQDTTAPSIFTRPQDIIFESDNNCYADTSTASTGIVTNIKDNCDPNPTATPTSDSDCFGNSDEKAINAGVGNYFPFTVSGFDGTLASDIGKVTLAFETNQGKGRTEFTLVAPNGQAVILVGPYCTGSLACDDSSSSTKELYTPTFYPNSHPKWDNNNLIPVGAGDFTPNGALSSTNSINPINGPVSYVSSFEDFTGDMNGNWYIYSRKQNENNGNVDFKSVCLTPSEGACGTNKLIVRHWSVSDVCKNTAKFDQVIRVIDKMAPTFTKPADKTIYTDSNCQYNRNIEFTGDVSDEADNCSTGIQATYADAEPITLVGCQGGFTIARTWSLTDNCGNKAADQIQTITIRDDIAPTFTAPVDKTIYTDANCTYNTNIEFTGDVLNESDNCSTAIQATYADAEPVALVGCQGGFTITRTWSLTDNCGNKAVDQIQTITIRDDIAPTFTAPADKTIYTNATCIYNTNIEFTGDVLNEADNCSTGIQATYVDAEPVALVGCQGGFTIARTWSLTDNCGNKAVDQIQTITIRDDIAPTFRAPADKTIYTNATCIYNTNIEFTGDVSDEADNCSTGIQATYADAEPEALVGCQGGFTIARTWSLTDNCGNKAVDQIQTITILDNTPPTITIQALNITVECDGQGNQNSVGDWLANNGGAIASDTCSNVTWSNNFNALSNNCSTAVTVIFTAKDSCGNIASTSATFSVQDSTKPIAPEAPASVTVSCSTNVPIMSSLSAIDNCSGQITTEGIDTIKQGNCANSYVITRTWTFIDACSNSSSSVQTITVQDINAPVIAELPAATTISCPATPEFTQATATDACGSAFTLTPVDVTTNGACAGSYSVTRTWTATDACGNSSTATQTINVQDTTAPVIAPLPATATISCPATPEFTQATATDACGSAFTLTPVDVTTNGACAGSYSVTRTWTATDACGNSSTATQTINVQDTTAPVIAPLPATATISCPATSEFTQATATDACGSAFTLTPVDVTTNGACAGSYSVTRTWTA</sequence>
<name>A0ABW6I8V5_9FLAO</name>
<dbReference type="InterPro" id="IPR057078">
    <property type="entry name" value="HYR-4C"/>
</dbReference>
<dbReference type="RefSeq" id="WP_379853042.1">
    <property type="nucleotide sequence ID" value="NZ_JBHZPY010000024.1"/>
</dbReference>
<organism evidence="3 4">
    <name type="scientific">Flavobacterium zhoui</name>
    <dbReference type="NCBI Taxonomy" id="3230414"/>
    <lineage>
        <taxon>Bacteria</taxon>
        <taxon>Pseudomonadati</taxon>
        <taxon>Bacteroidota</taxon>
        <taxon>Flavobacteriia</taxon>
        <taxon>Flavobacteriales</taxon>
        <taxon>Flavobacteriaceae</taxon>
        <taxon>Flavobacterium</taxon>
    </lineage>
</organism>
<dbReference type="Proteomes" id="UP001600107">
    <property type="component" value="Unassembled WGS sequence"/>
</dbReference>
<comment type="caution">
    <text evidence="3">The sequence shown here is derived from an EMBL/GenBank/DDBJ whole genome shotgun (WGS) entry which is preliminary data.</text>
</comment>
<feature type="domain" description="HYR-like" evidence="2">
    <location>
        <begin position="1805"/>
        <end position="1876"/>
    </location>
</feature>
<dbReference type="Gene3D" id="2.60.40.10">
    <property type="entry name" value="Immunoglobulins"/>
    <property type="match status" value="3"/>
</dbReference>
<accession>A0ABW6I8V5</accession>
<protein>
    <recommendedName>
        <fullName evidence="2">HYR-like domain-containing protein</fullName>
    </recommendedName>
</protein>
<evidence type="ECO:0000313" key="3">
    <source>
        <dbReference type="EMBL" id="MFE3872737.1"/>
    </source>
</evidence>
<keyword evidence="1" id="KW-0732">Signal</keyword>
<feature type="chain" id="PRO_5047109691" description="HYR-like domain-containing protein" evidence="1">
    <location>
        <begin position="29"/>
        <end position="2097"/>
    </location>
</feature>
<dbReference type="InterPro" id="IPR013783">
    <property type="entry name" value="Ig-like_fold"/>
</dbReference>
<gene>
    <name evidence="3" type="ORF">ACFX5F_16065</name>
</gene>
<feature type="domain" description="HYR-like" evidence="2">
    <location>
        <begin position="1885"/>
        <end position="1955"/>
    </location>
</feature>
<reference evidence="3 4" key="1">
    <citation type="submission" date="2024-06" db="EMBL/GenBank/DDBJ databases">
        <title>Flavobacterium spp. isolated from glacier.</title>
        <authorList>
            <person name="Han D."/>
        </authorList>
    </citation>
    <scope>NUCLEOTIDE SEQUENCE [LARGE SCALE GENOMIC DNA]</scope>
    <source>
        <strain evidence="3 4">ZS1P70</strain>
    </source>
</reference>
<dbReference type="Pfam" id="PF23237">
    <property type="entry name" value="HYR_4C"/>
    <property type="match status" value="3"/>
</dbReference>